<dbReference type="EMBL" id="AHOT01000019">
    <property type="protein sequence ID" value="EIM16242.1"/>
    <property type="molecule type" value="Genomic_DNA"/>
</dbReference>
<gene>
    <name evidence="1" type="ORF">PchlO6_1235</name>
</gene>
<sequence>MSRHAAKEKGMSSGYSNPVCRGAMALGSGCGRCERCIASASVTQMRIEPTLDAPRVKPGRLLIVTFPHLLTDVQREKQRAELQSAADHAGARLLLVDGGATVEIA</sequence>
<dbReference type="AlphaFoldDB" id="A0AB33WTR7"/>
<comment type="caution">
    <text evidence="1">The sequence shown here is derived from an EMBL/GenBank/DDBJ whole genome shotgun (WGS) entry which is preliminary data.</text>
</comment>
<name>A0AB33WTR7_9PSED</name>
<dbReference type="Proteomes" id="UP000003790">
    <property type="component" value="Chromosome"/>
</dbReference>
<evidence type="ECO:0000313" key="2">
    <source>
        <dbReference type="Proteomes" id="UP000003790"/>
    </source>
</evidence>
<protein>
    <submittedName>
        <fullName evidence="1">Uncharacterized protein</fullName>
    </submittedName>
</protein>
<proteinExistence type="predicted"/>
<organism evidence="1 2">
    <name type="scientific">Pseudomonas chlororaphis O6</name>
    <dbReference type="NCBI Taxonomy" id="1037915"/>
    <lineage>
        <taxon>Bacteria</taxon>
        <taxon>Pseudomonadati</taxon>
        <taxon>Pseudomonadota</taxon>
        <taxon>Gammaproteobacteria</taxon>
        <taxon>Pseudomonadales</taxon>
        <taxon>Pseudomonadaceae</taxon>
        <taxon>Pseudomonas</taxon>
    </lineage>
</organism>
<evidence type="ECO:0000313" key="1">
    <source>
        <dbReference type="EMBL" id="EIM16242.1"/>
    </source>
</evidence>
<reference evidence="1 2" key="1">
    <citation type="journal article" date="2012" name="PLoS Genet.">
        <title>Comparative Genomics of Plant-Associated Pseudomonas spp.: Insights into Diversity and Inheritance of Traits Involved in Multitrophic Interactions.</title>
        <authorList>
            <person name="Loper J.E."/>
            <person name="Hassan K.A."/>
            <person name="Mavrodi D.V."/>
            <person name="Davis E.W.II."/>
            <person name="Lim C.K."/>
            <person name="Shaffer B.T."/>
            <person name="Elbourne L.D."/>
            <person name="Stockwell V.O."/>
            <person name="Hartney S.L."/>
            <person name="Breakwell K."/>
            <person name="Henkels M.D."/>
            <person name="Tetu S.G."/>
            <person name="Rangel L.I."/>
            <person name="Kidarsa T.A."/>
            <person name="Wilson N.L."/>
            <person name="van de Mortel J.E."/>
            <person name="Song C."/>
            <person name="Blumhagen R."/>
            <person name="Radune D."/>
            <person name="Hostetler J.B."/>
            <person name="Brinkac L.M."/>
            <person name="Durkin A.S."/>
            <person name="Kluepfel D.A."/>
            <person name="Wechter W.P."/>
            <person name="Anderson A.J."/>
            <person name="Kim Y.C."/>
            <person name="Pierson L.S.III."/>
            <person name="Pierson E.A."/>
            <person name="Lindow S.E."/>
            <person name="Kobayashi D.Y."/>
            <person name="Raaijmakers J.M."/>
            <person name="Weller D.M."/>
            <person name="Thomashow L.S."/>
            <person name="Allen A.E."/>
            <person name="Paulsen I.T."/>
        </authorList>
    </citation>
    <scope>NUCLEOTIDE SEQUENCE [LARGE SCALE GENOMIC DNA]</scope>
    <source>
        <strain evidence="1 2">O6</strain>
    </source>
</reference>
<accession>A0AB33WTR7</accession>